<keyword evidence="1" id="KW-1185">Reference proteome</keyword>
<organism evidence="1 2">
    <name type="scientific">Heterorhabditis bacteriophora</name>
    <name type="common">Entomopathogenic nematode worm</name>
    <dbReference type="NCBI Taxonomy" id="37862"/>
    <lineage>
        <taxon>Eukaryota</taxon>
        <taxon>Metazoa</taxon>
        <taxon>Ecdysozoa</taxon>
        <taxon>Nematoda</taxon>
        <taxon>Chromadorea</taxon>
        <taxon>Rhabditida</taxon>
        <taxon>Rhabditina</taxon>
        <taxon>Rhabditomorpha</taxon>
        <taxon>Strongyloidea</taxon>
        <taxon>Heterorhabditidae</taxon>
        <taxon>Heterorhabditis</taxon>
    </lineage>
</organism>
<proteinExistence type="predicted"/>
<evidence type="ECO:0000313" key="1">
    <source>
        <dbReference type="Proteomes" id="UP000095283"/>
    </source>
</evidence>
<evidence type="ECO:0000313" key="2">
    <source>
        <dbReference type="WBParaSite" id="Hba_08170"/>
    </source>
</evidence>
<dbReference type="AlphaFoldDB" id="A0A1I7WSQ3"/>
<reference evidence="2" key="1">
    <citation type="submission" date="2016-11" db="UniProtKB">
        <authorList>
            <consortium name="WormBaseParasite"/>
        </authorList>
    </citation>
    <scope>IDENTIFICATION</scope>
</reference>
<name>A0A1I7WSQ3_HETBA</name>
<protein>
    <submittedName>
        <fullName evidence="2">Cytochrome b</fullName>
    </submittedName>
</protein>
<accession>A0A1I7WSQ3</accession>
<sequence>MEHGICLGDPWMACIFSKLDVILKNILYPFINLKKNTVAAIYLYSSMTYFTNYITDFSDSKVERGTRSRLPPSIDWFSLIPLLPSEKIGTSELSHLIPSYLSFPMLTIKIIVVKCFYMHAGLFPDE</sequence>
<dbReference type="Proteomes" id="UP000095283">
    <property type="component" value="Unplaced"/>
</dbReference>
<dbReference type="WBParaSite" id="Hba_08170">
    <property type="protein sequence ID" value="Hba_08170"/>
    <property type="gene ID" value="Hba_08170"/>
</dbReference>